<evidence type="ECO:0000259" key="5">
    <source>
        <dbReference type="Pfam" id="PF02252"/>
    </source>
</evidence>
<dbReference type="PANTHER" id="PTHR10660">
    <property type="entry name" value="PROTEASOME REGULATOR PA28"/>
    <property type="match status" value="1"/>
</dbReference>
<dbReference type="GO" id="GO:0061133">
    <property type="term" value="F:endopeptidase activator activity"/>
    <property type="evidence" value="ECO:0007669"/>
    <property type="project" value="TreeGrafter"/>
</dbReference>
<dbReference type="GO" id="GO:0005737">
    <property type="term" value="C:cytoplasm"/>
    <property type="evidence" value="ECO:0007669"/>
    <property type="project" value="TreeGrafter"/>
</dbReference>
<comment type="function">
    <text evidence="3">Implicated in immunoproteasome assembly and required for efficient antigen processing. The PA28 activator complex enhances the generation of class I binding peptides by altering the cleavage pattern of the proteasome.</text>
</comment>
<proteinExistence type="inferred from homology"/>
<dbReference type="SUPFAM" id="SSF47216">
    <property type="entry name" value="Proteasome activator"/>
    <property type="match status" value="1"/>
</dbReference>
<dbReference type="Gene3D" id="1.20.120.180">
    <property type="entry name" value="Proteasome activator pa28, C-terminal domain"/>
    <property type="match status" value="1"/>
</dbReference>
<evidence type="ECO:0000256" key="3">
    <source>
        <dbReference type="ARBA" id="ARBA00037467"/>
    </source>
</evidence>
<dbReference type="PANTHER" id="PTHR10660:SF2">
    <property type="entry name" value="LD45860P"/>
    <property type="match status" value="1"/>
</dbReference>
<feature type="domain" description="Proteasome activator PA28 N-terminal" evidence="4">
    <location>
        <begin position="6"/>
        <end position="49"/>
    </location>
</feature>
<feature type="domain" description="Proteasome activator PA28 C-terminal" evidence="5">
    <location>
        <begin position="96"/>
        <end position="238"/>
    </location>
</feature>
<dbReference type="InterPro" id="IPR003186">
    <property type="entry name" value="PA28_C"/>
</dbReference>
<dbReference type="InterPro" id="IPR036997">
    <property type="entry name" value="PA28_C_sf"/>
</dbReference>
<dbReference type="InterPro" id="IPR003185">
    <property type="entry name" value="Proteasome_activ_PA28_N"/>
</dbReference>
<gene>
    <name evidence="6" type="primary">PSME3</name>
    <name evidence="6" type="ORF">T07_6251</name>
</gene>
<evidence type="ECO:0000256" key="1">
    <source>
        <dbReference type="ARBA" id="ARBA00005883"/>
    </source>
</evidence>
<keyword evidence="7" id="KW-1185">Reference proteome</keyword>
<protein>
    <submittedName>
        <fullName evidence="6">Proteasome activator complex subunit 3</fullName>
    </submittedName>
</protein>
<dbReference type="OrthoDB" id="6591885at2759"/>
<dbReference type="InterPro" id="IPR036252">
    <property type="entry name" value="Proteasome_activ_sf"/>
</dbReference>
<dbReference type="FunFam" id="1.20.120.180:FF:000002">
    <property type="entry name" value="Proteasome activator complex subunit 1"/>
    <property type="match status" value="1"/>
</dbReference>
<dbReference type="GO" id="GO:2000045">
    <property type="term" value="P:regulation of G1/S transition of mitotic cell cycle"/>
    <property type="evidence" value="ECO:0007669"/>
    <property type="project" value="TreeGrafter"/>
</dbReference>
<dbReference type="GO" id="GO:0008537">
    <property type="term" value="C:proteasome activator complex"/>
    <property type="evidence" value="ECO:0007669"/>
    <property type="project" value="InterPro"/>
</dbReference>
<dbReference type="Proteomes" id="UP000054630">
    <property type="component" value="Unassembled WGS sequence"/>
</dbReference>
<accession>A0A0V0SER5</accession>
<dbReference type="Pfam" id="PF02252">
    <property type="entry name" value="PA28_C"/>
    <property type="match status" value="1"/>
</dbReference>
<reference evidence="6 7" key="1">
    <citation type="submission" date="2015-01" db="EMBL/GenBank/DDBJ databases">
        <title>Evolution of Trichinella species and genotypes.</title>
        <authorList>
            <person name="Korhonen P.K."/>
            <person name="Edoardo P."/>
            <person name="Giuseppe L.R."/>
            <person name="Gasser R.B."/>
        </authorList>
    </citation>
    <scope>NUCLEOTIDE SEQUENCE [LARGE SCALE GENOMIC DNA]</scope>
    <source>
        <strain evidence="6">ISS37</strain>
    </source>
</reference>
<dbReference type="GO" id="GO:0005654">
    <property type="term" value="C:nucleoplasm"/>
    <property type="evidence" value="ECO:0007669"/>
    <property type="project" value="TreeGrafter"/>
</dbReference>
<evidence type="ECO:0000313" key="6">
    <source>
        <dbReference type="EMBL" id="KRX25144.1"/>
    </source>
</evidence>
<comment type="caution">
    <text evidence="6">The sequence shown here is derived from an EMBL/GenBank/DDBJ whole genome shotgun (WGS) entry which is preliminary data.</text>
</comment>
<dbReference type="GO" id="GO:0061136">
    <property type="term" value="P:regulation of proteasomal protein catabolic process"/>
    <property type="evidence" value="ECO:0007669"/>
    <property type="project" value="TreeGrafter"/>
</dbReference>
<evidence type="ECO:0000259" key="4">
    <source>
        <dbReference type="Pfam" id="PF02251"/>
    </source>
</evidence>
<dbReference type="STRING" id="6336.A0A0V0SER5"/>
<sequence length="241" mass="27985">MSERMTKWKEDLLLNTESMVLNEFPQRVDEINALINGEKFNTRRIALICGDKAASQTTLDEEQQQQDDISDERTVLPTKRMKLEPTDNQLSSNAAVSTNKALMEMTQILYPIITNLMEEANRVKMWILFLIPKIEDGNNFGVSIQEDVLAEVEEVENGATTCLSVIVSYLESRAKMAYKMRKHPYIEDYRQLLIDLDKRQFINLRMSLIEVRNHYGAIHDLIVKNLDKIKKPRSNNVHHLY</sequence>
<dbReference type="Pfam" id="PF02251">
    <property type="entry name" value="PA28_N"/>
    <property type="match status" value="1"/>
</dbReference>
<keyword evidence="2 6" id="KW-0647">Proteasome</keyword>
<dbReference type="EMBL" id="JYDL01000013">
    <property type="protein sequence ID" value="KRX25144.1"/>
    <property type="molecule type" value="Genomic_DNA"/>
</dbReference>
<dbReference type="InterPro" id="IPR009077">
    <property type="entry name" value="Proteasome_activ_PA28"/>
</dbReference>
<organism evidence="6 7">
    <name type="scientific">Trichinella nelsoni</name>
    <dbReference type="NCBI Taxonomy" id="6336"/>
    <lineage>
        <taxon>Eukaryota</taxon>
        <taxon>Metazoa</taxon>
        <taxon>Ecdysozoa</taxon>
        <taxon>Nematoda</taxon>
        <taxon>Enoplea</taxon>
        <taxon>Dorylaimia</taxon>
        <taxon>Trichinellida</taxon>
        <taxon>Trichinellidae</taxon>
        <taxon>Trichinella</taxon>
    </lineage>
</organism>
<dbReference type="AlphaFoldDB" id="A0A0V0SER5"/>
<name>A0A0V0SER5_9BILA</name>
<comment type="similarity">
    <text evidence="1">Belongs to the PA28 family.</text>
</comment>
<evidence type="ECO:0000256" key="2">
    <source>
        <dbReference type="ARBA" id="ARBA00022942"/>
    </source>
</evidence>
<evidence type="ECO:0000313" key="7">
    <source>
        <dbReference type="Proteomes" id="UP000054630"/>
    </source>
</evidence>